<gene>
    <name evidence="1" type="ORF">IW256_004052</name>
</gene>
<sequence length="121" mass="13706">MTTATLPLTSIRCQNCPVTFEEPRGRYTLPGADAARAAGWTVWEGNTLGGKQVTRVYCPWCAGREKSEPKWDARCETCDSAASEEDGYAEDPFTIEDAKRWQQDHRCEPYVHLVQPQREQP</sequence>
<evidence type="ECO:0000313" key="1">
    <source>
        <dbReference type="EMBL" id="MBG6089939.1"/>
    </source>
</evidence>
<keyword evidence="2" id="KW-1185">Reference proteome</keyword>
<protein>
    <submittedName>
        <fullName evidence="1">Uncharacterized protein</fullName>
    </submittedName>
</protein>
<dbReference type="RefSeq" id="WP_197012476.1">
    <property type="nucleotide sequence ID" value="NZ_BAABES010000010.1"/>
</dbReference>
<organism evidence="1 2">
    <name type="scientific">Actinomadura viridis</name>
    <dbReference type="NCBI Taxonomy" id="58110"/>
    <lineage>
        <taxon>Bacteria</taxon>
        <taxon>Bacillati</taxon>
        <taxon>Actinomycetota</taxon>
        <taxon>Actinomycetes</taxon>
        <taxon>Streptosporangiales</taxon>
        <taxon>Thermomonosporaceae</taxon>
        <taxon>Actinomadura</taxon>
    </lineage>
</organism>
<dbReference type="Proteomes" id="UP000614047">
    <property type="component" value="Unassembled WGS sequence"/>
</dbReference>
<evidence type="ECO:0000313" key="2">
    <source>
        <dbReference type="Proteomes" id="UP000614047"/>
    </source>
</evidence>
<dbReference type="AlphaFoldDB" id="A0A931DF26"/>
<accession>A0A931DF26</accession>
<proteinExistence type="predicted"/>
<comment type="caution">
    <text evidence="1">The sequence shown here is derived from an EMBL/GenBank/DDBJ whole genome shotgun (WGS) entry which is preliminary data.</text>
</comment>
<dbReference type="EMBL" id="JADOUA010000001">
    <property type="protein sequence ID" value="MBG6089939.1"/>
    <property type="molecule type" value="Genomic_DNA"/>
</dbReference>
<name>A0A931DF26_9ACTN</name>
<reference evidence="1" key="1">
    <citation type="submission" date="2020-11" db="EMBL/GenBank/DDBJ databases">
        <title>Sequencing the genomes of 1000 actinobacteria strains.</title>
        <authorList>
            <person name="Klenk H.-P."/>
        </authorList>
    </citation>
    <scope>NUCLEOTIDE SEQUENCE</scope>
    <source>
        <strain evidence="1">DSM 43175</strain>
    </source>
</reference>